<dbReference type="Proteomes" id="UP001327560">
    <property type="component" value="Chromosome 3"/>
</dbReference>
<reference evidence="1 2" key="1">
    <citation type="submission" date="2023-10" db="EMBL/GenBank/DDBJ databases">
        <title>Chromosome-scale genome assembly provides insights into flower coloration mechanisms of Canna indica.</title>
        <authorList>
            <person name="Li C."/>
        </authorList>
    </citation>
    <scope>NUCLEOTIDE SEQUENCE [LARGE SCALE GENOMIC DNA]</scope>
    <source>
        <tissue evidence="1">Flower</tissue>
    </source>
</reference>
<keyword evidence="2" id="KW-1185">Reference proteome</keyword>
<organism evidence="1 2">
    <name type="scientific">Canna indica</name>
    <name type="common">Indian-shot</name>
    <dbReference type="NCBI Taxonomy" id="4628"/>
    <lineage>
        <taxon>Eukaryota</taxon>
        <taxon>Viridiplantae</taxon>
        <taxon>Streptophyta</taxon>
        <taxon>Embryophyta</taxon>
        <taxon>Tracheophyta</taxon>
        <taxon>Spermatophyta</taxon>
        <taxon>Magnoliopsida</taxon>
        <taxon>Liliopsida</taxon>
        <taxon>Zingiberales</taxon>
        <taxon>Cannaceae</taxon>
        <taxon>Canna</taxon>
    </lineage>
</organism>
<sequence length="62" mass="6984">MDPKFSMPSPIRKTVISLWSLRDRAAILHPQIILDLKSGCRLQKQHTQLQTTAPSKAICQAD</sequence>
<gene>
    <name evidence="1" type="ORF">Cni_G10265</name>
</gene>
<name>A0AAQ3K3X9_9LILI</name>
<dbReference type="AlphaFoldDB" id="A0AAQ3K3X9"/>
<dbReference type="EMBL" id="CP136892">
    <property type="protein sequence ID" value="WOL01548.1"/>
    <property type="molecule type" value="Genomic_DNA"/>
</dbReference>
<proteinExistence type="predicted"/>
<evidence type="ECO:0000313" key="1">
    <source>
        <dbReference type="EMBL" id="WOL01548.1"/>
    </source>
</evidence>
<accession>A0AAQ3K3X9</accession>
<protein>
    <submittedName>
        <fullName evidence="1">Uncharacterized protein</fullName>
    </submittedName>
</protein>
<evidence type="ECO:0000313" key="2">
    <source>
        <dbReference type="Proteomes" id="UP001327560"/>
    </source>
</evidence>